<reference evidence="2" key="1">
    <citation type="submission" date="2022-12" db="EMBL/GenBank/DDBJ databases">
        <title>Genome sequence of HCMS5-2.</title>
        <authorList>
            <person name="Woo H."/>
        </authorList>
    </citation>
    <scope>NUCLEOTIDE SEQUENCE</scope>
    <source>
        <strain evidence="2">HCMS5-2</strain>
    </source>
</reference>
<dbReference type="InterPro" id="IPR052514">
    <property type="entry name" value="SAM-dependent_MTase"/>
</dbReference>
<protein>
    <submittedName>
        <fullName evidence="2">FkbM family methyltransferase</fullName>
    </submittedName>
</protein>
<evidence type="ECO:0000259" key="1">
    <source>
        <dbReference type="Pfam" id="PF05050"/>
    </source>
</evidence>
<gene>
    <name evidence="2" type="ORF">O0955_11850</name>
</gene>
<dbReference type="GO" id="GO:0032259">
    <property type="term" value="P:methylation"/>
    <property type="evidence" value="ECO:0007669"/>
    <property type="project" value="UniProtKB-KW"/>
</dbReference>
<sequence length="260" mass="30268">MYNYLKNKIVIKIRGIISEKRERFFLKTHNFKRFEDAKHFVIESDYSKITLRKQGSDWQVFKQIFQYKEYSPLLTAIKLNNIELSFILDLGANIGLTTIYIKKHYPDAQIVCVEPDANNFKQLTLNTAHFQNVHLIQAAVWNKSTLLTEDEPFRGGDDWSKSFKEDNENSEVGKIKGITIEEILKIHSKSQIDLLKIDIEGAERFIFDESASNLSFLDITKVIAIEIHDEFNIREKINNILISYNFVLFEVGELTIGIKK</sequence>
<organism evidence="2 3">
    <name type="scientific">Pedobacter punctiformis</name>
    <dbReference type="NCBI Taxonomy" id="3004097"/>
    <lineage>
        <taxon>Bacteria</taxon>
        <taxon>Pseudomonadati</taxon>
        <taxon>Bacteroidota</taxon>
        <taxon>Sphingobacteriia</taxon>
        <taxon>Sphingobacteriales</taxon>
        <taxon>Sphingobacteriaceae</taxon>
        <taxon>Pedobacter</taxon>
    </lineage>
</organism>
<dbReference type="InterPro" id="IPR029063">
    <property type="entry name" value="SAM-dependent_MTases_sf"/>
</dbReference>
<dbReference type="PANTHER" id="PTHR34203">
    <property type="entry name" value="METHYLTRANSFERASE, FKBM FAMILY PROTEIN"/>
    <property type="match status" value="1"/>
</dbReference>
<feature type="domain" description="Methyltransferase FkbM" evidence="1">
    <location>
        <begin position="89"/>
        <end position="231"/>
    </location>
</feature>
<evidence type="ECO:0000313" key="3">
    <source>
        <dbReference type="Proteomes" id="UP001144347"/>
    </source>
</evidence>
<dbReference type="SUPFAM" id="SSF53335">
    <property type="entry name" value="S-adenosyl-L-methionine-dependent methyltransferases"/>
    <property type="match status" value="1"/>
</dbReference>
<dbReference type="Gene3D" id="3.40.50.150">
    <property type="entry name" value="Vaccinia Virus protein VP39"/>
    <property type="match status" value="1"/>
</dbReference>
<dbReference type="InterPro" id="IPR006342">
    <property type="entry name" value="FkbM_mtfrase"/>
</dbReference>
<name>A0ABT4L9V0_9SPHI</name>
<evidence type="ECO:0000313" key="2">
    <source>
        <dbReference type="EMBL" id="MCZ4244695.1"/>
    </source>
</evidence>
<keyword evidence="2" id="KW-0808">Transferase</keyword>
<keyword evidence="3" id="KW-1185">Reference proteome</keyword>
<dbReference type="RefSeq" id="WP_269427747.1">
    <property type="nucleotide sequence ID" value="NZ_JAPWGM010000003.1"/>
</dbReference>
<dbReference type="NCBIfam" id="TIGR01444">
    <property type="entry name" value="fkbM_fam"/>
    <property type="match status" value="1"/>
</dbReference>
<dbReference type="Pfam" id="PF05050">
    <property type="entry name" value="Methyltransf_21"/>
    <property type="match status" value="1"/>
</dbReference>
<dbReference type="Proteomes" id="UP001144347">
    <property type="component" value="Unassembled WGS sequence"/>
</dbReference>
<dbReference type="EMBL" id="JAPWGM010000003">
    <property type="protein sequence ID" value="MCZ4244695.1"/>
    <property type="molecule type" value="Genomic_DNA"/>
</dbReference>
<proteinExistence type="predicted"/>
<keyword evidence="2" id="KW-0489">Methyltransferase</keyword>
<comment type="caution">
    <text evidence="2">The sequence shown here is derived from an EMBL/GenBank/DDBJ whole genome shotgun (WGS) entry which is preliminary data.</text>
</comment>
<accession>A0ABT4L9V0</accession>
<dbReference type="GO" id="GO:0008168">
    <property type="term" value="F:methyltransferase activity"/>
    <property type="evidence" value="ECO:0007669"/>
    <property type="project" value="UniProtKB-KW"/>
</dbReference>
<dbReference type="PANTHER" id="PTHR34203:SF15">
    <property type="entry name" value="SLL1173 PROTEIN"/>
    <property type="match status" value="1"/>
</dbReference>